<feature type="compositionally biased region" description="Low complexity" evidence="2">
    <location>
        <begin position="66"/>
        <end position="80"/>
    </location>
</feature>
<organism evidence="3 4">
    <name type="scientific">Actinocatenispora comari</name>
    <dbReference type="NCBI Taxonomy" id="2807577"/>
    <lineage>
        <taxon>Bacteria</taxon>
        <taxon>Bacillati</taxon>
        <taxon>Actinomycetota</taxon>
        <taxon>Actinomycetes</taxon>
        <taxon>Micromonosporales</taxon>
        <taxon>Micromonosporaceae</taxon>
        <taxon>Actinocatenispora</taxon>
    </lineage>
</organism>
<keyword evidence="4" id="KW-1185">Reference proteome</keyword>
<dbReference type="Gene3D" id="3.40.50.10320">
    <property type="entry name" value="LmbE-like"/>
    <property type="match status" value="1"/>
</dbReference>
<dbReference type="Proteomes" id="UP000614996">
    <property type="component" value="Unassembled WGS sequence"/>
</dbReference>
<keyword evidence="1" id="KW-0862">Zinc</keyword>
<reference evidence="4" key="1">
    <citation type="journal article" date="2021" name="Int. J. Syst. Evol. Microbiol.">
        <title>Actinocatenispora comari sp. nov., an endophytic actinomycete isolated from aerial parts of Comarum salesowianum.</title>
        <authorList>
            <person name="Oyunbileg N."/>
            <person name="Iizaka Y."/>
            <person name="Hamada M."/>
            <person name="Davaapurev B.O."/>
            <person name="Fukumoto A."/>
            <person name="Tsetseg B."/>
            <person name="Kato F."/>
            <person name="Tamura T."/>
            <person name="Batkhuu J."/>
            <person name="Anzai Y."/>
        </authorList>
    </citation>
    <scope>NUCLEOTIDE SEQUENCE [LARGE SCALE GENOMIC DNA]</scope>
    <source>
        <strain evidence="4">NUM-2625</strain>
    </source>
</reference>
<dbReference type="PANTHER" id="PTHR12993:SF26">
    <property type="entry name" value="1D-MYO-INOSITOL 2-ACETAMIDO-2-DEOXY-ALPHA-D-GLUCOPYRANOSIDE DEACETYLASE"/>
    <property type="match status" value="1"/>
</dbReference>
<dbReference type="SUPFAM" id="SSF102588">
    <property type="entry name" value="LmbE-like"/>
    <property type="match status" value="1"/>
</dbReference>
<name>A0A8J4AGA0_9ACTN</name>
<dbReference type="GO" id="GO:0016137">
    <property type="term" value="P:glycoside metabolic process"/>
    <property type="evidence" value="ECO:0007669"/>
    <property type="project" value="UniProtKB-ARBA"/>
</dbReference>
<evidence type="ECO:0000256" key="2">
    <source>
        <dbReference type="SAM" id="MobiDB-lite"/>
    </source>
</evidence>
<evidence type="ECO:0000313" key="4">
    <source>
        <dbReference type="Proteomes" id="UP000614996"/>
    </source>
</evidence>
<evidence type="ECO:0008006" key="5">
    <source>
        <dbReference type="Google" id="ProtNLM"/>
    </source>
</evidence>
<evidence type="ECO:0000256" key="1">
    <source>
        <dbReference type="ARBA" id="ARBA00022833"/>
    </source>
</evidence>
<sequence length="347" mass="35552">MSSALRASRPARTRVPASAGAPDLSGFAGGPGPSGSAAGPELSGSAGAPDLPCFAGGRGLSGFTGAAGPPGSAGGPQPAGRAVGPELPGSAGGPELAGRAVVVLHAHPDDEAIFTAATMRRLADRGARVILVMATGGELGERLAPLRPGETVHRRRLAELEDAAEVLGVSRLVLLGRRDSGMVGWPSARHPRALARGRTDRLARRLAEVIDAERADTVLHYDDRGIYGHPDHVAVHRIGALAAAMTGAVSYEATVDRDHLHRRGGTHLIDAASGHTGDYGRAGHEIPVRLTATDAELAAKRAAMAAHASQIAPAAVGGDGFADTYRHEWYLTSHARGLLTDLAATPN</sequence>
<feature type="compositionally biased region" description="Low complexity" evidence="2">
    <location>
        <begin position="34"/>
        <end position="44"/>
    </location>
</feature>
<proteinExistence type="predicted"/>
<feature type="region of interest" description="Disordered" evidence="2">
    <location>
        <begin position="1"/>
        <end position="44"/>
    </location>
</feature>
<dbReference type="Pfam" id="PF02585">
    <property type="entry name" value="PIG-L"/>
    <property type="match status" value="1"/>
</dbReference>
<accession>A0A8J4AGA0</accession>
<protein>
    <recommendedName>
        <fullName evidence="5">GlcNAc-PI de-N-acetylase</fullName>
    </recommendedName>
</protein>
<dbReference type="InterPro" id="IPR003737">
    <property type="entry name" value="GlcNAc_PI_deacetylase-related"/>
</dbReference>
<dbReference type="AlphaFoldDB" id="A0A8J4AGA0"/>
<feature type="region of interest" description="Disordered" evidence="2">
    <location>
        <begin position="64"/>
        <end position="94"/>
    </location>
</feature>
<dbReference type="GO" id="GO:0016811">
    <property type="term" value="F:hydrolase activity, acting on carbon-nitrogen (but not peptide) bonds, in linear amides"/>
    <property type="evidence" value="ECO:0007669"/>
    <property type="project" value="TreeGrafter"/>
</dbReference>
<gene>
    <name evidence="3" type="ORF">NUM_63000</name>
</gene>
<dbReference type="InterPro" id="IPR024078">
    <property type="entry name" value="LmbE-like_dom_sf"/>
</dbReference>
<evidence type="ECO:0000313" key="3">
    <source>
        <dbReference type="EMBL" id="GIL31046.1"/>
    </source>
</evidence>
<dbReference type="PANTHER" id="PTHR12993">
    <property type="entry name" value="N-ACETYLGLUCOSAMINYL-PHOSPHATIDYLINOSITOL DE-N-ACETYLASE-RELATED"/>
    <property type="match status" value="1"/>
</dbReference>
<dbReference type="EMBL" id="BOPO01000128">
    <property type="protein sequence ID" value="GIL31046.1"/>
    <property type="molecule type" value="Genomic_DNA"/>
</dbReference>
<comment type="caution">
    <text evidence="3">The sequence shown here is derived from an EMBL/GenBank/DDBJ whole genome shotgun (WGS) entry which is preliminary data.</text>
</comment>